<evidence type="ECO:0008006" key="2">
    <source>
        <dbReference type="Google" id="ProtNLM"/>
    </source>
</evidence>
<dbReference type="Gene3D" id="2.40.10.270">
    <property type="entry name" value="Bacteriophage SPP1 head-tail adaptor protein"/>
    <property type="match status" value="1"/>
</dbReference>
<sequence>MSFTTWLNITCNLERFNPGVLDSYNRPTGTWDSLAANAKCRIQKSKGKEFKVKSEMRLSTHTLFLQTQDVTEKDRVVISTVVYNILSVEDAAGHVHHLELELELVEA</sequence>
<protein>
    <recommendedName>
        <fullName evidence="2">Phage head-tail adaptor</fullName>
    </recommendedName>
</protein>
<dbReference type="EMBL" id="LAZR01001100">
    <property type="protein sequence ID" value="KKN50677.1"/>
    <property type="molecule type" value="Genomic_DNA"/>
</dbReference>
<gene>
    <name evidence="1" type="ORF">LCGC14_0630260</name>
</gene>
<comment type="caution">
    <text evidence="1">The sequence shown here is derived from an EMBL/GenBank/DDBJ whole genome shotgun (WGS) entry which is preliminary data.</text>
</comment>
<evidence type="ECO:0000313" key="1">
    <source>
        <dbReference type="EMBL" id="KKN50677.1"/>
    </source>
</evidence>
<dbReference type="InterPro" id="IPR038666">
    <property type="entry name" value="SSP1_head-tail_sf"/>
</dbReference>
<dbReference type="InterPro" id="IPR008767">
    <property type="entry name" value="Phage_SPP1_head-tail_adaptor"/>
</dbReference>
<name>A0A0F9RLL9_9ZZZZ</name>
<dbReference type="AlphaFoldDB" id="A0A0F9RLL9"/>
<reference evidence="1" key="1">
    <citation type="journal article" date="2015" name="Nature">
        <title>Complex archaea that bridge the gap between prokaryotes and eukaryotes.</title>
        <authorList>
            <person name="Spang A."/>
            <person name="Saw J.H."/>
            <person name="Jorgensen S.L."/>
            <person name="Zaremba-Niedzwiedzka K."/>
            <person name="Martijn J."/>
            <person name="Lind A.E."/>
            <person name="van Eijk R."/>
            <person name="Schleper C."/>
            <person name="Guy L."/>
            <person name="Ettema T.J."/>
        </authorList>
    </citation>
    <scope>NUCLEOTIDE SEQUENCE</scope>
</reference>
<organism evidence="1">
    <name type="scientific">marine sediment metagenome</name>
    <dbReference type="NCBI Taxonomy" id="412755"/>
    <lineage>
        <taxon>unclassified sequences</taxon>
        <taxon>metagenomes</taxon>
        <taxon>ecological metagenomes</taxon>
    </lineage>
</organism>
<accession>A0A0F9RLL9</accession>
<proteinExistence type="predicted"/>
<dbReference type="Pfam" id="PF05521">
    <property type="entry name" value="Phage_HCP"/>
    <property type="match status" value="1"/>
</dbReference>